<dbReference type="EMBL" id="JADAQT010000108">
    <property type="protein sequence ID" value="MBE1878319.1"/>
    <property type="molecule type" value="Genomic_DNA"/>
</dbReference>
<dbReference type="SUPFAM" id="SSF47336">
    <property type="entry name" value="ACP-like"/>
    <property type="match status" value="1"/>
</dbReference>
<dbReference type="Gene3D" id="3.30.300.30">
    <property type="match status" value="1"/>
</dbReference>
<dbReference type="Pfam" id="PF00501">
    <property type="entry name" value="AMP-binding"/>
    <property type="match status" value="1"/>
</dbReference>
<proteinExistence type="predicted"/>
<dbReference type="RefSeq" id="WP_192864852.1">
    <property type="nucleotide sequence ID" value="NZ_JADAQT010000108.1"/>
</dbReference>
<gene>
    <name evidence="2" type="ORF">IHE71_21725</name>
</gene>
<organism evidence="2 3">
    <name type="scientific">Myceligenerans pegani</name>
    <dbReference type="NCBI Taxonomy" id="2776917"/>
    <lineage>
        <taxon>Bacteria</taxon>
        <taxon>Bacillati</taxon>
        <taxon>Actinomycetota</taxon>
        <taxon>Actinomycetes</taxon>
        <taxon>Micrococcales</taxon>
        <taxon>Promicromonosporaceae</taxon>
        <taxon>Myceligenerans</taxon>
    </lineage>
</organism>
<dbReference type="InterPro" id="IPR042099">
    <property type="entry name" value="ANL_N_sf"/>
</dbReference>
<dbReference type="InterPro" id="IPR036736">
    <property type="entry name" value="ACP-like_sf"/>
</dbReference>
<dbReference type="InterPro" id="IPR045851">
    <property type="entry name" value="AMP-bd_C_sf"/>
</dbReference>
<evidence type="ECO:0000259" key="1">
    <source>
        <dbReference type="PROSITE" id="PS50075"/>
    </source>
</evidence>
<dbReference type="SUPFAM" id="SSF56801">
    <property type="entry name" value="Acetyl-CoA synthetase-like"/>
    <property type="match status" value="1"/>
</dbReference>
<keyword evidence="3" id="KW-1185">Reference proteome</keyword>
<dbReference type="PROSITE" id="PS50075">
    <property type="entry name" value="CARRIER"/>
    <property type="match status" value="1"/>
</dbReference>
<sequence length="594" mass="62042">MRTQSVTVTGMLAARAQERPEGTAVELVGVGRLRYAAWNQRAHAVGHGLIARGVRPGDRVVVQASGDWIAFAIGYVGVQAAGAIAVPVLASGGDEHISRVCAEAGAVGVIADAPVGGRPGWSEAVHEIEAGRPSGPTGVEMSGADDAEILFTSGTTGRPKGVVSTHDNLTHAVRQRGDGAPAGPVRTVLHALPPASNAGQSLMVQTLSAAPHTMIVPERFDAEAFLGIAQEFRPDDVVLVPAHALALLRVKARFDLSGVRQVRTTSAPISAATLARLAELFPDASVVNMYTSTESWPARLRMRFDPDRPYSLGRAHGGSEVRIVDAAGEPVPAGVSGSVQLRAEGVRPRRYWNDTGASASVFGAGQWVSTGDVGRLDDAGYFYLEDRSADTVNVGGRNVSTLAAQGVLEEHPDVEEAAAFGLPHPTLGEYLIAAVIGSDDLDPDQVRSFAAARLGEADAPKRVIRVEQFPRNALGKVVKRELIDTVSALLAQDGGHGEMVGDTERAVAAIWARVLDVAPATIGAEAEWVSLGGSSLEAAEVALIVGDELGRDVPERVLNTNPTVRAYAAAVDGAPLVNDDELRSISRVSRGVAG</sequence>
<dbReference type="Pfam" id="PF00550">
    <property type="entry name" value="PP-binding"/>
    <property type="match status" value="1"/>
</dbReference>
<dbReference type="Gene3D" id="1.10.1200.10">
    <property type="entry name" value="ACP-like"/>
    <property type="match status" value="1"/>
</dbReference>
<evidence type="ECO:0000313" key="2">
    <source>
        <dbReference type="EMBL" id="MBE1878319.1"/>
    </source>
</evidence>
<reference evidence="2 3" key="1">
    <citation type="submission" date="2020-10" db="EMBL/GenBank/DDBJ databases">
        <title>Myceligenerans pegani sp. nov., an endophytic actinomycete isolated from Peganum harmala L. in Xinjiang, China.</title>
        <authorList>
            <person name="Xin L."/>
        </authorList>
    </citation>
    <scope>NUCLEOTIDE SEQUENCE [LARGE SCALE GENOMIC DNA]</scope>
    <source>
        <strain evidence="2 3">TRM65318</strain>
    </source>
</reference>
<dbReference type="InterPro" id="IPR020845">
    <property type="entry name" value="AMP-binding_CS"/>
</dbReference>
<dbReference type="InterPro" id="IPR009081">
    <property type="entry name" value="PP-bd_ACP"/>
</dbReference>
<dbReference type="InterPro" id="IPR025110">
    <property type="entry name" value="AMP-bd_C"/>
</dbReference>
<dbReference type="CDD" id="cd04433">
    <property type="entry name" value="AFD_class_I"/>
    <property type="match status" value="1"/>
</dbReference>
<comment type="caution">
    <text evidence="2">The sequence shown here is derived from an EMBL/GenBank/DDBJ whole genome shotgun (WGS) entry which is preliminary data.</text>
</comment>
<dbReference type="Pfam" id="PF13193">
    <property type="entry name" value="AMP-binding_C"/>
    <property type="match status" value="1"/>
</dbReference>
<protein>
    <submittedName>
        <fullName evidence="2">AMP-binding protein</fullName>
    </submittedName>
</protein>
<accession>A0ABR9N5C1</accession>
<dbReference type="Proteomes" id="UP000625527">
    <property type="component" value="Unassembled WGS sequence"/>
</dbReference>
<dbReference type="InterPro" id="IPR050237">
    <property type="entry name" value="ATP-dep_AMP-bd_enzyme"/>
</dbReference>
<dbReference type="PANTHER" id="PTHR43767:SF12">
    <property type="entry name" value="AMP-DEPENDENT SYNTHETASE AND LIGASE"/>
    <property type="match status" value="1"/>
</dbReference>
<dbReference type="PANTHER" id="PTHR43767">
    <property type="entry name" value="LONG-CHAIN-FATTY-ACID--COA LIGASE"/>
    <property type="match status" value="1"/>
</dbReference>
<name>A0ABR9N5C1_9MICO</name>
<dbReference type="Gene3D" id="3.40.50.12780">
    <property type="entry name" value="N-terminal domain of ligase-like"/>
    <property type="match status" value="1"/>
</dbReference>
<feature type="domain" description="Carrier" evidence="1">
    <location>
        <begin position="498"/>
        <end position="575"/>
    </location>
</feature>
<evidence type="ECO:0000313" key="3">
    <source>
        <dbReference type="Proteomes" id="UP000625527"/>
    </source>
</evidence>
<dbReference type="PROSITE" id="PS00455">
    <property type="entry name" value="AMP_BINDING"/>
    <property type="match status" value="1"/>
</dbReference>
<dbReference type="InterPro" id="IPR000873">
    <property type="entry name" value="AMP-dep_synth/lig_dom"/>
</dbReference>